<keyword evidence="2" id="KW-1185">Reference proteome</keyword>
<gene>
    <name evidence="1" type="ORF">LPLAT_LOCUS12857</name>
</gene>
<protein>
    <submittedName>
        <fullName evidence="1">Uncharacterized protein</fullName>
    </submittedName>
</protein>
<organism evidence="1 2">
    <name type="scientific">Lasius platythorax</name>
    <dbReference type="NCBI Taxonomy" id="488582"/>
    <lineage>
        <taxon>Eukaryota</taxon>
        <taxon>Metazoa</taxon>
        <taxon>Ecdysozoa</taxon>
        <taxon>Arthropoda</taxon>
        <taxon>Hexapoda</taxon>
        <taxon>Insecta</taxon>
        <taxon>Pterygota</taxon>
        <taxon>Neoptera</taxon>
        <taxon>Endopterygota</taxon>
        <taxon>Hymenoptera</taxon>
        <taxon>Apocrita</taxon>
        <taxon>Aculeata</taxon>
        <taxon>Formicoidea</taxon>
        <taxon>Formicidae</taxon>
        <taxon>Formicinae</taxon>
        <taxon>Lasius</taxon>
        <taxon>Lasius</taxon>
    </lineage>
</organism>
<evidence type="ECO:0000313" key="1">
    <source>
        <dbReference type="EMBL" id="CAL1672871.1"/>
    </source>
</evidence>
<dbReference type="AlphaFoldDB" id="A0AAV2MZ37"/>
<sequence>MADKTSDISEREQLLIGVRFFDEENIAIREEFLGFVKLAAMDAKTIATATFYKMKVLMQTSASDKVTMGIQLW</sequence>
<name>A0AAV2MZ37_9HYME</name>
<reference evidence="1" key="1">
    <citation type="submission" date="2024-04" db="EMBL/GenBank/DDBJ databases">
        <authorList>
            <consortium name="Molecular Ecology Group"/>
        </authorList>
    </citation>
    <scope>NUCLEOTIDE SEQUENCE</scope>
</reference>
<accession>A0AAV2MZ37</accession>
<proteinExistence type="predicted"/>
<dbReference type="EMBL" id="CAXIPU020001070">
    <property type="protein sequence ID" value="CAL1672871.1"/>
    <property type="molecule type" value="Genomic_DNA"/>
</dbReference>
<dbReference type="Proteomes" id="UP001497644">
    <property type="component" value="Unassembled WGS sequence"/>
</dbReference>
<comment type="caution">
    <text evidence="1">The sequence shown here is derived from an EMBL/GenBank/DDBJ whole genome shotgun (WGS) entry which is preliminary data.</text>
</comment>
<evidence type="ECO:0000313" key="2">
    <source>
        <dbReference type="Proteomes" id="UP001497644"/>
    </source>
</evidence>